<evidence type="ECO:0000313" key="2">
    <source>
        <dbReference type="EMBL" id="PWN63108.1"/>
    </source>
</evidence>
<protein>
    <submittedName>
        <fullName evidence="2">Uncharacterized protein</fullName>
    </submittedName>
</protein>
<reference evidence="2" key="1">
    <citation type="submission" date="2018-04" db="EMBL/GenBank/DDBJ databases">
        <title>Draft Genome Sequences of Chryseobacterium lactis NCTC11390T isolated from milk, Chryseobacterium oncorhynchi 701B-08T from rainbow trout, and Chryseobacterium viscerum 687B-08T from diseased fish.</title>
        <authorList>
            <person name="Jeong J.-J."/>
            <person name="Lee Y.J."/>
            <person name="Pathiraja D."/>
            <person name="Park B."/>
            <person name="Choi I.-G."/>
            <person name="Kim K.D."/>
        </authorList>
    </citation>
    <scope>NUCLEOTIDE SEQUENCE [LARGE SCALE GENOMIC DNA]</scope>
    <source>
        <strain evidence="2">701B-08</strain>
    </source>
</reference>
<keyword evidence="3" id="KW-1185">Reference proteome</keyword>
<comment type="caution">
    <text evidence="2">The sequence shown here is derived from an EMBL/GenBank/DDBJ whole genome shotgun (WGS) entry which is preliminary data.</text>
</comment>
<evidence type="ECO:0000256" key="1">
    <source>
        <dbReference type="SAM" id="Phobius"/>
    </source>
</evidence>
<dbReference type="RefSeq" id="WP_109621808.1">
    <property type="nucleotide sequence ID" value="NZ_PPEI02000004.1"/>
</dbReference>
<dbReference type="Proteomes" id="UP000236182">
    <property type="component" value="Unassembled WGS sequence"/>
</dbReference>
<dbReference type="EMBL" id="PPEI02000004">
    <property type="protein sequence ID" value="PWN63108.1"/>
    <property type="molecule type" value="Genomic_DNA"/>
</dbReference>
<evidence type="ECO:0000313" key="3">
    <source>
        <dbReference type="Proteomes" id="UP000236182"/>
    </source>
</evidence>
<proteinExistence type="predicted"/>
<accession>A0A316WV99</accession>
<gene>
    <name evidence="2" type="ORF">C1638_013595</name>
</gene>
<name>A0A316WV99_9FLAO</name>
<dbReference type="AlphaFoldDB" id="A0A316WV99"/>
<sequence length="124" mass="14787">MEDNFNIEIDKSSKKTIILFIAFFLCIFLFTLIYLIINSNSEREQKLLNVERHTRVVEIYLNKNQHNFSYVKYSNGINELLEYPYKIGDSISKKKGDSIEYIFRKDSIIKNNYFEEARKNGILK</sequence>
<feature type="transmembrane region" description="Helical" evidence="1">
    <location>
        <begin position="17"/>
        <end position="37"/>
    </location>
</feature>
<keyword evidence="1" id="KW-0812">Transmembrane</keyword>
<dbReference type="OrthoDB" id="1261292at2"/>
<keyword evidence="1" id="KW-1133">Transmembrane helix</keyword>
<organism evidence="2 3">
    <name type="scientific">Chryseobacterium oncorhynchi</name>
    <dbReference type="NCBI Taxonomy" id="741074"/>
    <lineage>
        <taxon>Bacteria</taxon>
        <taxon>Pseudomonadati</taxon>
        <taxon>Bacteroidota</taxon>
        <taxon>Flavobacteriia</taxon>
        <taxon>Flavobacteriales</taxon>
        <taxon>Weeksellaceae</taxon>
        <taxon>Chryseobacterium group</taxon>
        <taxon>Chryseobacterium</taxon>
    </lineage>
</organism>
<keyword evidence="1" id="KW-0472">Membrane</keyword>